<accession>A0A8S1CUG5</accession>
<dbReference type="PANTHER" id="PTHR46205:SF4">
    <property type="entry name" value="LD06392P"/>
    <property type="match status" value="1"/>
</dbReference>
<evidence type="ECO:0000256" key="2">
    <source>
        <dbReference type="PROSITE-ProRule" id="PRU00266"/>
    </source>
</evidence>
<dbReference type="GO" id="GO:0070578">
    <property type="term" value="C:RISC-loading complex"/>
    <property type="evidence" value="ECO:0007669"/>
    <property type="project" value="TreeGrafter"/>
</dbReference>
<dbReference type="InterPro" id="IPR051247">
    <property type="entry name" value="RLC_Component"/>
</dbReference>
<dbReference type="InterPro" id="IPR014720">
    <property type="entry name" value="dsRBD_dom"/>
</dbReference>
<dbReference type="GO" id="GO:0003725">
    <property type="term" value="F:double-stranded RNA binding"/>
    <property type="evidence" value="ECO:0007669"/>
    <property type="project" value="TreeGrafter"/>
</dbReference>
<dbReference type="AlphaFoldDB" id="A0A8S1CUG5"/>
<dbReference type="GO" id="GO:0030422">
    <property type="term" value="P:siRNA processing"/>
    <property type="evidence" value="ECO:0007669"/>
    <property type="project" value="TreeGrafter"/>
</dbReference>
<evidence type="ECO:0000259" key="4">
    <source>
        <dbReference type="PROSITE" id="PS50137"/>
    </source>
</evidence>
<dbReference type="OrthoDB" id="5961559at2759"/>
<organism evidence="5 6">
    <name type="scientific">Cloeon dipterum</name>
    <dbReference type="NCBI Taxonomy" id="197152"/>
    <lineage>
        <taxon>Eukaryota</taxon>
        <taxon>Metazoa</taxon>
        <taxon>Ecdysozoa</taxon>
        <taxon>Arthropoda</taxon>
        <taxon>Hexapoda</taxon>
        <taxon>Insecta</taxon>
        <taxon>Pterygota</taxon>
        <taxon>Palaeoptera</taxon>
        <taxon>Ephemeroptera</taxon>
        <taxon>Pisciforma</taxon>
        <taxon>Baetidae</taxon>
        <taxon>Cloeon</taxon>
    </lineage>
</organism>
<sequence>MVGTSGTSASASSFSFTLHKKERGKRASRSTGITKKYRNVKFEIQLSTFAERYPVILNMAAKTPVSRLQEISTKMRISPPEYELIYSKIEGMSPLFIFNCKFHGRSAEGSGRNKRDAKHESADALLRLLETDENTRHNLLDVVPCPVVLPHGNKVQRNFVGDLKEYCLEVLRSSEKPEFEERGAFGPSHDPTFTFRCTISNFSAEGVGPTKKQAKQLAAKQVLERLLSLRDHEREFVEPEEQAMQYDESDMSEEEKLTVQKYYSAYKVSLPKLENINKSNEIFKKFHYRDKPALRSYHVDKHSKEGWDAYSTLQEVCKGLGEDDEDVKTYFCKFKPKVSPSDISSSSLDDSSSSEPSVSGEKQKSLFSCMLVAHVRPIDLICTGSGETVEACVQNASEEMLYLLYCFMYDHSPFEVEE</sequence>
<protein>
    <recommendedName>
        <fullName evidence="4">DRBM domain-containing protein</fullName>
    </recommendedName>
</protein>
<dbReference type="SUPFAM" id="SSF54768">
    <property type="entry name" value="dsRNA-binding domain-like"/>
    <property type="match status" value="2"/>
</dbReference>
<evidence type="ECO:0000256" key="3">
    <source>
        <dbReference type="SAM" id="MobiDB-lite"/>
    </source>
</evidence>
<name>A0A8S1CUG5_9INSE</name>
<comment type="caution">
    <text evidence="5">The sequence shown here is derived from an EMBL/GenBank/DDBJ whole genome shotgun (WGS) entry which is preliminary data.</text>
</comment>
<feature type="domain" description="DRBM" evidence="4">
    <location>
        <begin position="63"/>
        <end position="131"/>
    </location>
</feature>
<dbReference type="PANTHER" id="PTHR46205">
    <property type="entry name" value="LOQUACIOUS, ISOFORM B"/>
    <property type="match status" value="1"/>
</dbReference>
<dbReference type="GO" id="GO:0005634">
    <property type="term" value="C:nucleus"/>
    <property type="evidence" value="ECO:0007669"/>
    <property type="project" value="TreeGrafter"/>
</dbReference>
<keyword evidence="1 2" id="KW-0694">RNA-binding</keyword>
<dbReference type="EMBL" id="CADEPI010000077">
    <property type="protein sequence ID" value="CAB3372891.1"/>
    <property type="molecule type" value="Genomic_DNA"/>
</dbReference>
<dbReference type="GO" id="GO:0005737">
    <property type="term" value="C:cytoplasm"/>
    <property type="evidence" value="ECO:0007669"/>
    <property type="project" value="TreeGrafter"/>
</dbReference>
<reference evidence="5 6" key="1">
    <citation type="submission" date="2020-04" db="EMBL/GenBank/DDBJ databases">
        <authorList>
            <person name="Alioto T."/>
            <person name="Alioto T."/>
            <person name="Gomez Garrido J."/>
        </authorList>
    </citation>
    <scope>NUCLEOTIDE SEQUENCE [LARGE SCALE GENOMIC DNA]</scope>
</reference>
<feature type="domain" description="DRBM" evidence="4">
    <location>
        <begin position="158"/>
        <end position="228"/>
    </location>
</feature>
<evidence type="ECO:0000313" key="6">
    <source>
        <dbReference type="Proteomes" id="UP000494165"/>
    </source>
</evidence>
<dbReference type="PROSITE" id="PS50137">
    <property type="entry name" value="DS_RBD"/>
    <property type="match status" value="2"/>
</dbReference>
<evidence type="ECO:0000313" key="5">
    <source>
        <dbReference type="EMBL" id="CAB3372891.1"/>
    </source>
</evidence>
<dbReference type="Pfam" id="PF00035">
    <property type="entry name" value="dsrm"/>
    <property type="match status" value="2"/>
</dbReference>
<keyword evidence="6" id="KW-1185">Reference proteome</keyword>
<dbReference type="Proteomes" id="UP000494165">
    <property type="component" value="Unassembled WGS sequence"/>
</dbReference>
<dbReference type="Gene3D" id="3.30.160.20">
    <property type="match status" value="2"/>
</dbReference>
<feature type="compositionally biased region" description="Low complexity" evidence="3">
    <location>
        <begin position="339"/>
        <end position="359"/>
    </location>
</feature>
<proteinExistence type="predicted"/>
<evidence type="ECO:0000256" key="1">
    <source>
        <dbReference type="ARBA" id="ARBA00022884"/>
    </source>
</evidence>
<feature type="region of interest" description="Disordered" evidence="3">
    <location>
        <begin position="338"/>
        <end position="359"/>
    </location>
</feature>
<gene>
    <name evidence="5" type="ORF">CLODIP_2_CD01936</name>
</gene>
<dbReference type="GO" id="GO:0035197">
    <property type="term" value="F:siRNA binding"/>
    <property type="evidence" value="ECO:0007669"/>
    <property type="project" value="TreeGrafter"/>
</dbReference>
<dbReference type="GO" id="GO:0070920">
    <property type="term" value="P:regulation of regulatory ncRNA processing"/>
    <property type="evidence" value="ECO:0007669"/>
    <property type="project" value="TreeGrafter"/>
</dbReference>
<dbReference type="SMART" id="SM00358">
    <property type="entry name" value="DSRM"/>
    <property type="match status" value="2"/>
</dbReference>
<dbReference type="GO" id="GO:0016442">
    <property type="term" value="C:RISC complex"/>
    <property type="evidence" value="ECO:0007669"/>
    <property type="project" value="TreeGrafter"/>
</dbReference>